<dbReference type="GO" id="GO:0008654">
    <property type="term" value="P:phospholipid biosynthetic process"/>
    <property type="evidence" value="ECO:0007669"/>
    <property type="project" value="UniProtKB-KW"/>
</dbReference>
<dbReference type="Gene3D" id="3.40.50.10330">
    <property type="entry name" value="Probable inorganic polyphosphate/atp-NAD kinase, domain 1"/>
    <property type="match status" value="1"/>
</dbReference>
<evidence type="ECO:0000256" key="2">
    <source>
        <dbReference type="ARBA" id="ARBA00005983"/>
    </source>
</evidence>
<evidence type="ECO:0000256" key="7">
    <source>
        <dbReference type="ARBA" id="ARBA00023209"/>
    </source>
</evidence>
<keyword evidence="3" id="KW-0808">Transferase</keyword>
<keyword evidence="8" id="KW-1208">Phospholipid metabolism</keyword>
<dbReference type="OrthoDB" id="3171056at2"/>
<keyword evidence="13" id="KW-1185">Reference proteome</keyword>
<dbReference type="InterPro" id="IPR016064">
    <property type="entry name" value="NAD/diacylglycerol_kinase_sf"/>
</dbReference>
<evidence type="ECO:0000256" key="6">
    <source>
        <dbReference type="ARBA" id="ARBA00022840"/>
    </source>
</evidence>
<dbReference type="SMART" id="SM00046">
    <property type="entry name" value="DAGKc"/>
    <property type="match status" value="1"/>
</dbReference>
<sequence length="366" mass="38404">MSQVAWVWVAVAVVAVAVVAAVVVASRRGQGLPTRPGRRPRPHRNEFRPEGVSEPPAPPKRAAVVVNPTKFTDLEAVRMRVTAVMQAEGLAEPLWLETTVEDPGTGQARAALAQDAVLVCALGGDGTVRAVAQGLVGSEVPMGLLPGGTGNLLARNLDLPVDSIERALAVALTGQNQRIDVGRLSVRRPGGGEPEEHAFLVMAGLGLDAKVMADTPEALKARVGGAAYYVTGARNLVGRTFKAKLRLDGMATAMTRRARTVVIGNVGRLLGGLALMPDAKVDDGRLDIVVISPRGPIGWTAVATHLATRSRRGHPLVDHHSAAEVEVELDGGPQEVQVDGDTIGPARSVTARVDHLALVVRVPYKA</sequence>
<evidence type="ECO:0000259" key="11">
    <source>
        <dbReference type="PROSITE" id="PS50146"/>
    </source>
</evidence>
<dbReference type="AlphaFoldDB" id="A0A542DYQ5"/>
<dbReference type="InterPro" id="IPR001206">
    <property type="entry name" value="Diacylglycerol_kinase_cat_dom"/>
</dbReference>
<evidence type="ECO:0000256" key="3">
    <source>
        <dbReference type="ARBA" id="ARBA00022679"/>
    </source>
</evidence>
<evidence type="ECO:0000313" key="12">
    <source>
        <dbReference type="EMBL" id="TQJ08208.1"/>
    </source>
</evidence>
<dbReference type="Pfam" id="PF00781">
    <property type="entry name" value="DAGK_cat"/>
    <property type="match status" value="1"/>
</dbReference>
<comment type="caution">
    <text evidence="12">The sequence shown here is derived from an EMBL/GenBank/DDBJ whole genome shotgun (WGS) entry which is preliminary data.</text>
</comment>
<dbReference type="Gene3D" id="2.60.200.40">
    <property type="match status" value="1"/>
</dbReference>
<proteinExistence type="inferred from homology"/>
<feature type="transmembrane region" description="Helical" evidence="10">
    <location>
        <begin position="6"/>
        <end position="25"/>
    </location>
</feature>
<evidence type="ECO:0000256" key="8">
    <source>
        <dbReference type="ARBA" id="ARBA00023264"/>
    </source>
</evidence>
<protein>
    <submittedName>
        <fullName evidence="12">Diacylglycerol kinase family enzyme</fullName>
    </submittedName>
</protein>
<dbReference type="PANTHER" id="PTHR12358:SF54">
    <property type="entry name" value="SPHINGOSINE KINASE RELATED PROTEIN"/>
    <property type="match status" value="1"/>
</dbReference>
<keyword evidence="5 12" id="KW-0418">Kinase</keyword>
<dbReference type="GO" id="GO:0016301">
    <property type="term" value="F:kinase activity"/>
    <property type="evidence" value="ECO:0007669"/>
    <property type="project" value="UniProtKB-KW"/>
</dbReference>
<evidence type="ECO:0000256" key="1">
    <source>
        <dbReference type="ARBA" id="ARBA00001946"/>
    </source>
</evidence>
<dbReference type="GO" id="GO:0005524">
    <property type="term" value="F:ATP binding"/>
    <property type="evidence" value="ECO:0007669"/>
    <property type="project" value="UniProtKB-KW"/>
</dbReference>
<dbReference type="PANTHER" id="PTHR12358">
    <property type="entry name" value="SPHINGOSINE KINASE"/>
    <property type="match status" value="1"/>
</dbReference>
<accession>A0A542DYQ5</accession>
<dbReference type="EMBL" id="VFMN01000001">
    <property type="protein sequence ID" value="TQJ08208.1"/>
    <property type="molecule type" value="Genomic_DNA"/>
</dbReference>
<reference evidence="12 13" key="1">
    <citation type="submission" date="2019-06" db="EMBL/GenBank/DDBJ databases">
        <title>Sequencing the genomes of 1000 actinobacteria strains.</title>
        <authorList>
            <person name="Klenk H.-P."/>
        </authorList>
    </citation>
    <scope>NUCLEOTIDE SEQUENCE [LARGE SCALE GENOMIC DNA]</scope>
    <source>
        <strain evidence="12 13">DSM 18607</strain>
    </source>
</reference>
<comment type="similarity">
    <text evidence="2">Belongs to the diacylglycerol/lipid kinase family.</text>
</comment>
<keyword evidence="7" id="KW-0443">Lipid metabolism</keyword>
<dbReference type="InterPro" id="IPR017438">
    <property type="entry name" value="ATP-NAD_kinase_N"/>
</dbReference>
<dbReference type="InterPro" id="IPR050187">
    <property type="entry name" value="Lipid_Phosphate_FormReg"/>
</dbReference>
<dbReference type="PROSITE" id="PS50146">
    <property type="entry name" value="DAGK"/>
    <property type="match status" value="1"/>
</dbReference>
<comment type="cofactor">
    <cofactor evidence="1">
        <name>Mg(2+)</name>
        <dbReference type="ChEBI" id="CHEBI:18420"/>
    </cofactor>
</comment>
<evidence type="ECO:0000256" key="4">
    <source>
        <dbReference type="ARBA" id="ARBA00022741"/>
    </source>
</evidence>
<evidence type="ECO:0000256" key="5">
    <source>
        <dbReference type="ARBA" id="ARBA00022777"/>
    </source>
</evidence>
<evidence type="ECO:0000256" key="9">
    <source>
        <dbReference type="SAM" id="MobiDB-lite"/>
    </source>
</evidence>
<name>A0A542DYQ5_9MICO</name>
<keyword evidence="7" id="KW-0444">Lipid biosynthesis</keyword>
<keyword evidence="10" id="KW-0472">Membrane</keyword>
<feature type="domain" description="DAGKc" evidence="11">
    <location>
        <begin position="57"/>
        <end position="188"/>
    </location>
</feature>
<dbReference type="RefSeq" id="WP_141847750.1">
    <property type="nucleotide sequence ID" value="NZ_BAAAPR010000002.1"/>
</dbReference>
<keyword evidence="10" id="KW-1133">Transmembrane helix</keyword>
<keyword evidence="4" id="KW-0547">Nucleotide-binding</keyword>
<dbReference type="SUPFAM" id="SSF111331">
    <property type="entry name" value="NAD kinase/diacylglycerol kinase-like"/>
    <property type="match status" value="1"/>
</dbReference>
<feature type="region of interest" description="Disordered" evidence="9">
    <location>
        <begin position="29"/>
        <end position="61"/>
    </location>
</feature>
<evidence type="ECO:0000313" key="13">
    <source>
        <dbReference type="Proteomes" id="UP000317893"/>
    </source>
</evidence>
<evidence type="ECO:0000256" key="10">
    <source>
        <dbReference type="SAM" id="Phobius"/>
    </source>
</evidence>
<keyword evidence="7" id="KW-0594">Phospholipid biosynthesis</keyword>
<dbReference type="Pfam" id="PF19279">
    <property type="entry name" value="YegS_C"/>
    <property type="match status" value="1"/>
</dbReference>
<gene>
    <name evidence="12" type="ORF">FB458_1292</name>
</gene>
<keyword evidence="10" id="KW-0812">Transmembrane</keyword>
<keyword evidence="6" id="KW-0067">ATP-binding</keyword>
<dbReference type="Proteomes" id="UP000317893">
    <property type="component" value="Unassembled WGS sequence"/>
</dbReference>
<organism evidence="12 13">
    <name type="scientific">Lapillicoccus jejuensis</name>
    <dbReference type="NCBI Taxonomy" id="402171"/>
    <lineage>
        <taxon>Bacteria</taxon>
        <taxon>Bacillati</taxon>
        <taxon>Actinomycetota</taxon>
        <taxon>Actinomycetes</taxon>
        <taxon>Micrococcales</taxon>
        <taxon>Intrasporangiaceae</taxon>
        <taxon>Lapillicoccus</taxon>
    </lineage>
</organism>
<dbReference type="InterPro" id="IPR045540">
    <property type="entry name" value="YegS/DAGK_C"/>
</dbReference>